<protein>
    <submittedName>
        <fullName evidence="1">Uncharacterized protein</fullName>
    </submittedName>
</protein>
<dbReference type="HOGENOM" id="CLU_2319363_0_0_6"/>
<name>B7VQW8_VIBA3</name>
<dbReference type="AlphaFoldDB" id="B7VQW8"/>
<gene>
    <name evidence="1" type="ordered locus">VS_II0352</name>
</gene>
<accession>B7VQW8</accession>
<proteinExistence type="predicted"/>
<dbReference type="KEGG" id="vsp:VS_II0352"/>
<evidence type="ECO:0000313" key="2">
    <source>
        <dbReference type="Proteomes" id="UP000009100"/>
    </source>
</evidence>
<dbReference type="eggNOG" id="ENOG5031NUS">
    <property type="taxonomic scope" value="Bacteria"/>
</dbReference>
<dbReference type="EMBL" id="FM954973">
    <property type="protein sequence ID" value="CAV25790.1"/>
    <property type="molecule type" value="Genomic_DNA"/>
</dbReference>
<sequence length="99" mass="11616">MFNYSSLSLTYDCFYLTVQVSIPFRYCIDTTCEMNQQQLETEDLGDDVVESSAEQNKLRDAYVQERTNLEVVEIELNRSKIIMIDEQGRKKRVPILSEH</sequence>
<evidence type="ECO:0000313" key="1">
    <source>
        <dbReference type="EMBL" id="CAV25790.1"/>
    </source>
</evidence>
<dbReference type="Proteomes" id="UP000009100">
    <property type="component" value="Chromosome 2"/>
</dbReference>
<reference evidence="1 2" key="1">
    <citation type="submission" date="2009-02" db="EMBL/GenBank/DDBJ databases">
        <title>Vibrio splendidus str. LGP32 complete genome.</title>
        <authorList>
            <person name="Mazel D."/>
            <person name="Le Roux F."/>
        </authorList>
    </citation>
    <scope>NUCLEOTIDE SEQUENCE [LARGE SCALE GENOMIC DNA]</scope>
    <source>
        <strain evidence="1 2">LGP32</strain>
    </source>
</reference>
<organism evidence="1 2">
    <name type="scientific">Vibrio atlanticus (strain LGP32)</name>
    <name type="common">Vibrio splendidus (strain Mel32)</name>
    <dbReference type="NCBI Taxonomy" id="575788"/>
    <lineage>
        <taxon>Bacteria</taxon>
        <taxon>Pseudomonadati</taxon>
        <taxon>Pseudomonadota</taxon>
        <taxon>Gammaproteobacteria</taxon>
        <taxon>Vibrionales</taxon>
        <taxon>Vibrionaceae</taxon>
        <taxon>Vibrio</taxon>
    </lineage>
</organism>
<dbReference type="STRING" id="575788.VS_II0352"/>